<keyword evidence="9" id="KW-1185">Reference proteome</keyword>
<proteinExistence type="predicted"/>
<protein>
    <recommendedName>
        <fullName evidence="7">Late embryogenesis abundant protein LEA-2 subgroup domain-containing protein</fullName>
    </recommendedName>
</protein>
<evidence type="ECO:0000256" key="1">
    <source>
        <dbReference type="ARBA" id="ARBA00004167"/>
    </source>
</evidence>
<evidence type="ECO:0000313" key="9">
    <source>
        <dbReference type="Proteomes" id="UP001346149"/>
    </source>
</evidence>
<dbReference type="PANTHER" id="PTHR31234:SF72">
    <property type="entry name" value="NDR1_HIN1-LIKE PROTEIN 6"/>
    <property type="match status" value="1"/>
</dbReference>
<dbReference type="Pfam" id="PF03168">
    <property type="entry name" value="LEA_2"/>
    <property type="match status" value="1"/>
</dbReference>
<evidence type="ECO:0000256" key="4">
    <source>
        <dbReference type="ARBA" id="ARBA00023136"/>
    </source>
</evidence>
<comment type="caution">
    <text evidence="8">The sequence shown here is derived from an EMBL/GenBank/DDBJ whole genome shotgun (WGS) entry which is preliminary data.</text>
</comment>
<evidence type="ECO:0000313" key="8">
    <source>
        <dbReference type="EMBL" id="KAK4786183.1"/>
    </source>
</evidence>
<feature type="domain" description="Late embryogenesis abundant protein LEA-2 subgroup" evidence="7">
    <location>
        <begin position="203"/>
        <end position="301"/>
    </location>
</feature>
<accession>A0AAN7R558</accession>
<dbReference type="Gene3D" id="2.60.40.1820">
    <property type="match status" value="1"/>
</dbReference>
<organism evidence="8 9">
    <name type="scientific">Trapa natans</name>
    <name type="common">Water chestnut</name>
    <dbReference type="NCBI Taxonomy" id="22666"/>
    <lineage>
        <taxon>Eukaryota</taxon>
        <taxon>Viridiplantae</taxon>
        <taxon>Streptophyta</taxon>
        <taxon>Embryophyta</taxon>
        <taxon>Tracheophyta</taxon>
        <taxon>Spermatophyta</taxon>
        <taxon>Magnoliopsida</taxon>
        <taxon>eudicotyledons</taxon>
        <taxon>Gunneridae</taxon>
        <taxon>Pentapetalae</taxon>
        <taxon>rosids</taxon>
        <taxon>malvids</taxon>
        <taxon>Myrtales</taxon>
        <taxon>Lythraceae</taxon>
        <taxon>Trapa</taxon>
    </lineage>
</organism>
<evidence type="ECO:0000256" key="2">
    <source>
        <dbReference type="ARBA" id="ARBA00022692"/>
    </source>
</evidence>
<feature type="region of interest" description="Disordered" evidence="5">
    <location>
        <begin position="78"/>
        <end position="110"/>
    </location>
</feature>
<name>A0AAN7R558_TRANT</name>
<evidence type="ECO:0000256" key="6">
    <source>
        <dbReference type="SAM" id="Phobius"/>
    </source>
</evidence>
<sequence>MVGPDCLLVLEGLWDFCAGCVSVDYSRWFSCGRPYLNRLYKLYKNHWRLLQVASGNGNVMTVDVGMTRFSNFTMADQQRVHPGPDPEVALPQTPSDPLVPHGASKSDKGDPADYPPPAGYAIAGAALYPGPKPQKKRRSCCCRFLCWTLLILLILVIAIGATVGILFLVFRPKLPKYSIDGLQVKQFNLSNNGSLSAAFDVNVTARNPNKKIGIYYVRGSRLSVLYSGSKLSEGSFPTFYQGHRNTTVLQVPLTGQTQNATALLETVQTQLQQTGVVPLNLRVRQPVRIKLGKLKLPKMRFLVRCRLEVNNLSSQNTVSLKSSSCTFRFRRLG</sequence>
<evidence type="ECO:0000256" key="5">
    <source>
        <dbReference type="SAM" id="MobiDB-lite"/>
    </source>
</evidence>
<dbReference type="AlphaFoldDB" id="A0AAN7R558"/>
<reference evidence="8 9" key="1">
    <citation type="journal article" date="2023" name="Hortic Res">
        <title>Pangenome of water caltrop reveals structural variations and asymmetric subgenome divergence after allopolyploidization.</title>
        <authorList>
            <person name="Zhang X."/>
            <person name="Chen Y."/>
            <person name="Wang L."/>
            <person name="Yuan Y."/>
            <person name="Fang M."/>
            <person name="Shi L."/>
            <person name="Lu R."/>
            <person name="Comes H.P."/>
            <person name="Ma Y."/>
            <person name="Chen Y."/>
            <person name="Huang G."/>
            <person name="Zhou Y."/>
            <person name="Zheng Z."/>
            <person name="Qiu Y."/>
        </authorList>
    </citation>
    <scope>NUCLEOTIDE SEQUENCE [LARGE SCALE GENOMIC DNA]</scope>
    <source>
        <strain evidence="8">F231</strain>
    </source>
</reference>
<keyword evidence="4 6" id="KW-0472">Membrane</keyword>
<dbReference type="GO" id="GO:0098542">
    <property type="term" value="P:defense response to other organism"/>
    <property type="evidence" value="ECO:0007669"/>
    <property type="project" value="InterPro"/>
</dbReference>
<comment type="subcellular location">
    <subcellularLocation>
        <location evidence="1">Membrane</location>
        <topology evidence="1">Single-pass membrane protein</topology>
    </subcellularLocation>
</comment>
<dbReference type="EMBL" id="JAXQNO010000013">
    <property type="protein sequence ID" value="KAK4786183.1"/>
    <property type="molecule type" value="Genomic_DNA"/>
</dbReference>
<dbReference type="InterPro" id="IPR004864">
    <property type="entry name" value="LEA_2"/>
</dbReference>
<dbReference type="Proteomes" id="UP001346149">
    <property type="component" value="Unassembled WGS sequence"/>
</dbReference>
<feature type="transmembrane region" description="Helical" evidence="6">
    <location>
        <begin position="147"/>
        <end position="170"/>
    </location>
</feature>
<dbReference type="InterPro" id="IPR044839">
    <property type="entry name" value="NDR1-like"/>
</dbReference>
<keyword evidence="2 6" id="KW-0812">Transmembrane</keyword>
<dbReference type="PANTHER" id="PTHR31234">
    <property type="entry name" value="LATE EMBRYOGENESIS ABUNDANT (LEA) HYDROXYPROLINE-RICH GLYCOPROTEIN FAMILY"/>
    <property type="match status" value="1"/>
</dbReference>
<evidence type="ECO:0000256" key="3">
    <source>
        <dbReference type="ARBA" id="ARBA00022989"/>
    </source>
</evidence>
<keyword evidence="3 6" id="KW-1133">Transmembrane helix</keyword>
<gene>
    <name evidence="8" type="ORF">SAY86_002872</name>
</gene>
<dbReference type="GO" id="GO:0005886">
    <property type="term" value="C:plasma membrane"/>
    <property type="evidence" value="ECO:0007669"/>
    <property type="project" value="TreeGrafter"/>
</dbReference>
<evidence type="ECO:0000259" key="7">
    <source>
        <dbReference type="Pfam" id="PF03168"/>
    </source>
</evidence>